<sequence length="162" mass="18210">MSATLSHSGLPFGIKRTQFIDLVKPALKARGLKTSAIEYLAKTFDKWARDQDYEPGRICGFWHQVSGLADMMTCTVRTVHSIECDLVDATMVSRHPKANAGATVYARTTERTSFANCLVSTWFRSLNRHQNLWLRQRLSACTRMLWNHAATKSAKSIGTFAV</sequence>
<dbReference type="EMBL" id="FXYD01000003">
    <property type="protein sequence ID" value="SMX40151.1"/>
    <property type="molecule type" value="Genomic_DNA"/>
</dbReference>
<protein>
    <submittedName>
        <fullName evidence="1">Uncharacterized protein</fullName>
    </submittedName>
</protein>
<proteinExistence type="predicted"/>
<organism evidence="1 2">
    <name type="scientific">Octadecabacter ascidiaceicola</name>
    <dbReference type="NCBI Taxonomy" id="1655543"/>
    <lineage>
        <taxon>Bacteria</taxon>
        <taxon>Pseudomonadati</taxon>
        <taxon>Pseudomonadota</taxon>
        <taxon>Alphaproteobacteria</taxon>
        <taxon>Rhodobacterales</taxon>
        <taxon>Roseobacteraceae</taxon>
        <taxon>Octadecabacter</taxon>
    </lineage>
</organism>
<evidence type="ECO:0000313" key="1">
    <source>
        <dbReference type="EMBL" id="SMX40151.1"/>
    </source>
</evidence>
<dbReference type="AlphaFoldDB" id="A0A238KBC9"/>
<evidence type="ECO:0000313" key="2">
    <source>
        <dbReference type="Proteomes" id="UP000203464"/>
    </source>
</evidence>
<reference evidence="2" key="1">
    <citation type="submission" date="2017-05" db="EMBL/GenBank/DDBJ databases">
        <authorList>
            <person name="Rodrigo-Torres L."/>
            <person name="Arahal R. D."/>
            <person name="Lucena T."/>
        </authorList>
    </citation>
    <scope>NUCLEOTIDE SEQUENCE [LARGE SCALE GENOMIC DNA]</scope>
    <source>
        <strain evidence="2">CECT 8868</strain>
    </source>
</reference>
<accession>A0A238KBC9</accession>
<keyword evidence="2" id="KW-1185">Reference proteome</keyword>
<dbReference type="Proteomes" id="UP000203464">
    <property type="component" value="Unassembled WGS sequence"/>
</dbReference>
<gene>
    <name evidence="1" type="ORF">OCA8868_02297</name>
</gene>
<name>A0A238KBC9_9RHOB</name>